<dbReference type="EMBL" id="STGY01000055">
    <property type="protein sequence ID" value="THV40805.1"/>
    <property type="molecule type" value="Genomic_DNA"/>
</dbReference>
<dbReference type="InterPro" id="IPR036689">
    <property type="entry name" value="ESAT-6-like_sf"/>
</dbReference>
<name>A0A4S8QD36_9ACTN</name>
<evidence type="ECO:0000256" key="1">
    <source>
        <dbReference type="SAM" id="Phobius"/>
    </source>
</evidence>
<comment type="caution">
    <text evidence="2">The sequence shown here is derived from an EMBL/GenBank/DDBJ whole genome shotgun (WGS) entry which is preliminary data.</text>
</comment>
<feature type="transmembrane region" description="Helical" evidence="1">
    <location>
        <begin position="182"/>
        <end position="203"/>
    </location>
</feature>
<feature type="transmembrane region" description="Helical" evidence="1">
    <location>
        <begin position="209"/>
        <end position="231"/>
    </location>
</feature>
<accession>A0A4S8QD36</accession>
<keyword evidence="1" id="KW-1133">Transmembrane helix</keyword>
<evidence type="ECO:0000313" key="3">
    <source>
        <dbReference type="Proteomes" id="UP000308760"/>
    </source>
</evidence>
<dbReference type="SUPFAM" id="SSF140453">
    <property type="entry name" value="EsxAB dimer-like"/>
    <property type="match status" value="1"/>
</dbReference>
<evidence type="ECO:0000313" key="2">
    <source>
        <dbReference type="EMBL" id="THV40805.1"/>
    </source>
</evidence>
<keyword evidence="1" id="KW-0812">Transmembrane</keyword>
<sequence>MSDNYLVADVQDSHRWYTGSGIGEEIAGVVTGIQEGNWVDASLAGLMTGLEGVATFLDPLGTITSTGVAWLMEAVGPLREFLDDIAGDADILTAHAQTWANMAAEVLAIKDELDAYIDDDVADWSGEAANAYRTKMDYNVEGTDGLASLCAAMSAATEGAGTLITVTRELVRDLIAELVSTLFVRLPVWLGLIATGVGIPLVATQATGLVLNLSITLFGVIMALVQSFEALQALLDS</sequence>
<evidence type="ECO:0008006" key="4">
    <source>
        <dbReference type="Google" id="ProtNLM"/>
    </source>
</evidence>
<reference evidence="2 3" key="2">
    <citation type="submission" date="2019-05" db="EMBL/GenBank/DDBJ databases">
        <title>Glycomyces buryatensis sp. nov.</title>
        <authorList>
            <person name="Nikitina E."/>
        </authorList>
    </citation>
    <scope>NUCLEOTIDE SEQUENCE [LARGE SCALE GENOMIC DNA]</scope>
    <source>
        <strain evidence="2 3">18</strain>
    </source>
</reference>
<dbReference type="Proteomes" id="UP000308760">
    <property type="component" value="Unassembled WGS sequence"/>
</dbReference>
<gene>
    <name evidence="2" type="ORF">FAB82_14245</name>
</gene>
<organism evidence="2 3">
    <name type="scientific">Glycomyces buryatensis</name>
    <dbReference type="NCBI Taxonomy" id="2570927"/>
    <lineage>
        <taxon>Bacteria</taxon>
        <taxon>Bacillati</taxon>
        <taxon>Actinomycetota</taxon>
        <taxon>Actinomycetes</taxon>
        <taxon>Glycomycetales</taxon>
        <taxon>Glycomycetaceae</taxon>
        <taxon>Glycomyces</taxon>
    </lineage>
</organism>
<dbReference type="AlphaFoldDB" id="A0A4S8QD36"/>
<keyword evidence="1" id="KW-0472">Membrane</keyword>
<keyword evidence="3" id="KW-1185">Reference proteome</keyword>
<reference evidence="3" key="1">
    <citation type="submission" date="2019-04" db="EMBL/GenBank/DDBJ databases">
        <title>Nocardioides xinjiangensis sp. nov.</title>
        <authorList>
            <person name="Liu S."/>
        </authorList>
    </citation>
    <scope>NUCLEOTIDE SEQUENCE [LARGE SCALE GENOMIC DNA]</scope>
    <source>
        <strain evidence="3">18</strain>
    </source>
</reference>
<proteinExistence type="predicted"/>
<dbReference type="Gene3D" id="1.10.287.1060">
    <property type="entry name" value="ESAT-6-like"/>
    <property type="match status" value="1"/>
</dbReference>
<dbReference type="OrthoDB" id="2086631at2"/>
<dbReference type="RefSeq" id="WP_136535204.1">
    <property type="nucleotide sequence ID" value="NZ_STGY01000055.1"/>
</dbReference>
<protein>
    <recommendedName>
        <fullName evidence="4">WXG100 family type VII secretion target</fullName>
    </recommendedName>
</protein>